<dbReference type="EMBL" id="JBHSSN010000015">
    <property type="protein sequence ID" value="MFC6324112.1"/>
    <property type="molecule type" value="Genomic_DNA"/>
</dbReference>
<feature type="domain" description="HTH marR-type" evidence="1">
    <location>
        <begin position="27"/>
        <end position="124"/>
    </location>
</feature>
<name>A0ABW1UYM9_9LACO</name>
<dbReference type="InterPro" id="IPR036390">
    <property type="entry name" value="WH_DNA-bd_sf"/>
</dbReference>
<dbReference type="InterPro" id="IPR036388">
    <property type="entry name" value="WH-like_DNA-bd_sf"/>
</dbReference>
<dbReference type="Gene3D" id="1.10.10.10">
    <property type="entry name" value="Winged helix-like DNA-binding domain superfamily/Winged helix DNA-binding domain"/>
    <property type="match status" value="1"/>
</dbReference>
<sequence>MEHQFYTKCAYFTAARYMRSVEKIADKIYAPTKMKPAYSYIMMNIEDNDPSSIMSITHQLGYDRSSVSRMVRTLSDKNLVELSSKGRSTIVTLTSEGKDFLVVANKCREKFGQVTDDLLGEDKKKMTALLTSNEEKLRR</sequence>
<dbReference type="InterPro" id="IPR000835">
    <property type="entry name" value="HTH_MarR-typ"/>
</dbReference>
<evidence type="ECO:0000259" key="1">
    <source>
        <dbReference type="SMART" id="SM00347"/>
    </source>
</evidence>
<accession>A0ABW1UYM9</accession>
<comment type="caution">
    <text evidence="2">The sequence shown here is derived from an EMBL/GenBank/DDBJ whole genome shotgun (WGS) entry which is preliminary data.</text>
</comment>
<dbReference type="SUPFAM" id="SSF46785">
    <property type="entry name" value="Winged helix' DNA-binding domain"/>
    <property type="match status" value="1"/>
</dbReference>
<dbReference type="Proteomes" id="UP001596186">
    <property type="component" value="Unassembled WGS sequence"/>
</dbReference>
<protein>
    <submittedName>
        <fullName evidence="2">MarR family winged helix-turn-helix transcriptional regulator</fullName>
    </submittedName>
</protein>
<reference evidence="3" key="1">
    <citation type="journal article" date="2019" name="Int. J. Syst. Evol. Microbiol.">
        <title>The Global Catalogue of Microorganisms (GCM) 10K type strain sequencing project: providing services to taxonomists for standard genome sequencing and annotation.</title>
        <authorList>
            <consortium name="The Broad Institute Genomics Platform"/>
            <consortium name="The Broad Institute Genome Sequencing Center for Infectious Disease"/>
            <person name="Wu L."/>
            <person name="Ma J."/>
        </authorList>
    </citation>
    <scope>NUCLEOTIDE SEQUENCE [LARGE SCALE GENOMIC DNA]</scope>
    <source>
        <strain evidence="3">CCM 8895</strain>
    </source>
</reference>
<proteinExistence type="predicted"/>
<organism evidence="2 3">
    <name type="scientific">Companilactobacillus baiquanensis</name>
    <dbReference type="NCBI Taxonomy" id="2486005"/>
    <lineage>
        <taxon>Bacteria</taxon>
        <taxon>Bacillati</taxon>
        <taxon>Bacillota</taxon>
        <taxon>Bacilli</taxon>
        <taxon>Lactobacillales</taxon>
        <taxon>Lactobacillaceae</taxon>
        <taxon>Companilactobacillus</taxon>
    </lineage>
</organism>
<evidence type="ECO:0000313" key="3">
    <source>
        <dbReference type="Proteomes" id="UP001596186"/>
    </source>
</evidence>
<dbReference type="SMART" id="SM00347">
    <property type="entry name" value="HTH_MARR"/>
    <property type="match status" value="1"/>
</dbReference>
<dbReference type="Pfam" id="PF12802">
    <property type="entry name" value="MarR_2"/>
    <property type="match status" value="1"/>
</dbReference>
<dbReference type="RefSeq" id="WP_125593550.1">
    <property type="nucleotide sequence ID" value="NZ_JBHSSN010000015.1"/>
</dbReference>
<evidence type="ECO:0000313" key="2">
    <source>
        <dbReference type="EMBL" id="MFC6324112.1"/>
    </source>
</evidence>
<keyword evidence="3" id="KW-1185">Reference proteome</keyword>
<gene>
    <name evidence="2" type="ORF">ACFP1F_10220</name>
</gene>